<keyword evidence="3" id="KW-0812">Transmembrane</keyword>
<dbReference type="GO" id="GO:0008270">
    <property type="term" value="F:zinc ion binding"/>
    <property type="evidence" value="ECO:0007669"/>
    <property type="project" value="UniProtKB-KW"/>
</dbReference>
<keyword evidence="5" id="KW-1185">Reference proteome</keyword>
<keyword evidence="3" id="KW-1133">Transmembrane helix</keyword>
<evidence type="ECO:0000256" key="3">
    <source>
        <dbReference type="SAM" id="Phobius"/>
    </source>
</evidence>
<feature type="repeat" description="NHL" evidence="2">
    <location>
        <begin position="396"/>
        <end position="428"/>
    </location>
</feature>
<dbReference type="Proteomes" id="UP000663828">
    <property type="component" value="Unassembled WGS sequence"/>
</dbReference>
<dbReference type="EMBL" id="CAJNOR010004319">
    <property type="protein sequence ID" value="CAF1493121.1"/>
    <property type="molecule type" value="Genomic_DNA"/>
</dbReference>
<evidence type="ECO:0000313" key="5">
    <source>
        <dbReference type="Proteomes" id="UP000663828"/>
    </source>
</evidence>
<comment type="caution">
    <text evidence="4">The sequence shown here is derived from an EMBL/GenBank/DDBJ whole genome shotgun (WGS) entry which is preliminary data.</text>
</comment>
<feature type="repeat" description="NHL" evidence="2">
    <location>
        <begin position="150"/>
        <end position="186"/>
    </location>
</feature>
<evidence type="ECO:0000256" key="1">
    <source>
        <dbReference type="ARBA" id="ARBA00022737"/>
    </source>
</evidence>
<evidence type="ECO:0008006" key="6">
    <source>
        <dbReference type="Google" id="ProtNLM"/>
    </source>
</evidence>
<keyword evidence="3" id="KW-0472">Membrane</keyword>
<dbReference type="InterPro" id="IPR001258">
    <property type="entry name" value="NHL_repeat"/>
</dbReference>
<dbReference type="PANTHER" id="PTHR24104">
    <property type="entry name" value="E3 UBIQUITIN-PROTEIN LIGASE NHLRC1-RELATED"/>
    <property type="match status" value="1"/>
</dbReference>
<reference evidence="4" key="1">
    <citation type="submission" date="2021-02" db="EMBL/GenBank/DDBJ databases">
        <authorList>
            <person name="Nowell W R."/>
        </authorList>
    </citation>
    <scope>NUCLEOTIDE SEQUENCE</scope>
</reference>
<proteinExistence type="predicted"/>
<organism evidence="4 5">
    <name type="scientific">Adineta ricciae</name>
    <name type="common">Rotifer</name>
    <dbReference type="NCBI Taxonomy" id="249248"/>
    <lineage>
        <taxon>Eukaryota</taxon>
        <taxon>Metazoa</taxon>
        <taxon>Spiralia</taxon>
        <taxon>Gnathifera</taxon>
        <taxon>Rotifera</taxon>
        <taxon>Eurotatoria</taxon>
        <taxon>Bdelloidea</taxon>
        <taxon>Adinetida</taxon>
        <taxon>Adinetidae</taxon>
        <taxon>Adineta</taxon>
    </lineage>
</organism>
<sequence length="434" mass="49020">MDHKHNTRTEFTKIIAYEQAQQKNDEKDFVSLSGTVVSPSMINTRSIPFFLTKRKTVDMECESMSRNSKESHHRYSCVTTVFTKSTNIREIISFPLGVVLLIFLLVTVPGTYAYKTTGKVNRKPLRNAFINANTVWSETGTFVAGGNNAGALLNQLSYPYGLYVDSNQTIYVADEQNHRIVAWDHGATEGRVVAGGNGAGNRLNQLDKPSDVIVDERTNSIIICDYGNQRVVRWNLHNRTAGQVLLSNGGYFGLTMDNLGYLYVTDRSRNNVQRWRMGDKYMTVVAGGNGKGDRLDQFDQPRYISVDQDYSIYVSDWNNDRVMKWMADADEGVIVAGGQGKGNSSKQLSYPEDVVVDQRGTVYVVDQWNNRVMRWPKGETHGNLVIGGENMKDQSKQIYRPVGLAFDRYGNLYVVEHGNHRVQKFSIKLINYSK</sequence>
<dbReference type="InterPro" id="IPR050952">
    <property type="entry name" value="TRIM-NHL_E3_ligases"/>
</dbReference>
<dbReference type="Gene3D" id="2.120.10.30">
    <property type="entry name" value="TolB, C-terminal domain"/>
    <property type="match status" value="2"/>
</dbReference>
<evidence type="ECO:0000256" key="2">
    <source>
        <dbReference type="PROSITE-ProRule" id="PRU00504"/>
    </source>
</evidence>
<dbReference type="AlphaFoldDB" id="A0A815SPR8"/>
<dbReference type="SUPFAM" id="SSF101898">
    <property type="entry name" value="NHL repeat"/>
    <property type="match status" value="1"/>
</dbReference>
<protein>
    <recommendedName>
        <fullName evidence="6">NHL repeat containing protein</fullName>
    </recommendedName>
</protein>
<gene>
    <name evidence="4" type="ORF">XAT740_LOCUS39205</name>
</gene>
<dbReference type="Pfam" id="PF01436">
    <property type="entry name" value="NHL"/>
    <property type="match status" value="3"/>
</dbReference>
<dbReference type="InterPro" id="IPR011042">
    <property type="entry name" value="6-blade_b-propeller_TolB-like"/>
</dbReference>
<dbReference type="CDD" id="cd05819">
    <property type="entry name" value="NHL"/>
    <property type="match status" value="1"/>
</dbReference>
<feature type="transmembrane region" description="Helical" evidence="3">
    <location>
        <begin position="91"/>
        <end position="114"/>
    </location>
</feature>
<name>A0A815SPR8_ADIRI</name>
<evidence type="ECO:0000313" key="4">
    <source>
        <dbReference type="EMBL" id="CAF1493121.1"/>
    </source>
</evidence>
<accession>A0A815SPR8</accession>
<dbReference type="PANTHER" id="PTHR24104:SF25">
    <property type="entry name" value="PROTEIN LIN-41"/>
    <property type="match status" value="1"/>
</dbReference>
<keyword evidence="1" id="KW-0677">Repeat</keyword>
<dbReference type="PROSITE" id="PS51125">
    <property type="entry name" value="NHL"/>
    <property type="match status" value="2"/>
</dbReference>